<proteinExistence type="predicted"/>
<dbReference type="Proteomes" id="UP000065807">
    <property type="component" value="Chromosome"/>
</dbReference>
<evidence type="ECO:0008006" key="4">
    <source>
        <dbReference type="Google" id="ProtNLM"/>
    </source>
</evidence>
<feature type="signal peptide" evidence="1">
    <location>
        <begin position="1"/>
        <end position="22"/>
    </location>
</feature>
<evidence type="ECO:0000313" key="3">
    <source>
        <dbReference type="Proteomes" id="UP000065807"/>
    </source>
</evidence>
<keyword evidence="1" id="KW-0732">Signal</keyword>
<keyword evidence="3" id="KW-1185">Reference proteome</keyword>
<name>A0A0K2SN82_LIMPI</name>
<gene>
    <name evidence="2" type="ORF">LIP_2741</name>
</gene>
<accession>A0A0K2SN82</accession>
<dbReference type="KEGG" id="lpil:LIP_2741"/>
<dbReference type="AlphaFoldDB" id="A0A0K2SN82"/>
<reference evidence="3" key="1">
    <citation type="submission" date="2015-07" db="EMBL/GenBank/DDBJ databases">
        <title>Complete genome sequence and phylogenetic analysis of Limnochorda pilosa.</title>
        <authorList>
            <person name="Watanabe M."/>
            <person name="Kojima H."/>
            <person name="Fukui M."/>
        </authorList>
    </citation>
    <scope>NUCLEOTIDE SEQUENCE [LARGE SCALE GENOMIC DNA]</scope>
    <source>
        <strain evidence="3">HC45</strain>
    </source>
</reference>
<dbReference type="EMBL" id="AP014924">
    <property type="protein sequence ID" value="BAS28571.1"/>
    <property type="molecule type" value="Genomic_DNA"/>
</dbReference>
<dbReference type="STRING" id="1555112.LIP_2741"/>
<feature type="chain" id="PRO_5039274042" description="Secreted protein" evidence="1">
    <location>
        <begin position="23"/>
        <end position="72"/>
    </location>
</feature>
<organism evidence="2 3">
    <name type="scientific">Limnochorda pilosa</name>
    <dbReference type="NCBI Taxonomy" id="1555112"/>
    <lineage>
        <taxon>Bacteria</taxon>
        <taxon>Bacillati</taxon>
        <taxon>Bacillota</taxon>
        <taxon>Limnochordia</taxon>
        <taxon>Limnochordales</taxon>
        <taxon>Limnochordaceae</taxon>
        <taxon>Limnochorda</taxon>
    </lineage>
</organism>
<protein>
    <recommendedName>
        <fullName evidence="4">Secreted protein</fullName>
    </recommendedName>
</protein>
<evidence type="ECO:0000313" key="2">
    <source>
        <dbReference type="EMBL" id="BAS28571.1"/>
    </source>
</evidence>
<sequence>MQHRKRLLVMVMVVVALMAAVAAVPVAVSRAEAQPAVATGLAPDALPEGCVIRCGIDSSGNWYCEIECSWEF</sequence>
<evidence type="ECO:0000256" key="1">
    <source>
        <dbReference type="SAM" id="SignalP"/>
    </source>
</evidence>
<dbReference type="RefSeq" id="WP_068139118.1">
    <property type="nucleotide sequence ID" value="NZ_AP014924.1"/>
</dbReference>
<reference evidence="3" key="2">
    <citation type="journal article" date="2016" name="Int. J. Syst. Evol. Microbiol.">
        <title>Complete genome sequence and cell structure of Limnochorda pilosa, a Gram-negative spore-former within the phylum Firmicutes.</title>
        <authorList>
            <person name="Watanabe M."/>
            <person name="Kojima H."/>
            <person name="Fukui M."/>
        </authorList>
    </citation>
    <scope>NUCLEOTIDE SEQUENCE [LARGE SCALE GENOMIC DNA]</scope>
    <source>
        <strain evidence="3">HC45</strain>
    </source>
</reference>